<evidence type="ECO:0000256" key="3">
    <source>
        <dbReference type="ARBA" id="ARBA00022651"/>
    </source>
</evidence>
<dbReference type="Gene3D" id="3.20.20.80">
    <property type="entry name" value="Glycosidases"/>
    <property type="match status" value="1"/>
</dbReference>
<evidence type="ECO:0000256" key="9">
    <source>
        <dbReference type="RuleBase" id="RU361174"/>
    </source>
</evidence>
<evidence type="ECO:0000256" key="10">
    <source>
        <dbReference type="SAM" id="SignalP"/>
    </source>
</evidence>
<keyword evidence="6 9" id="KW-0119">Carbohydrate metabolism</keyword>
<comment type="similarity">
    <text evidence="2 9">Belongs to the glycosyl hydrolase 10 (cellulase F) family.</text>
</comment>
<dbReference type="PROSITE" id="PS51760">
    <property type="entry name" value="GH10_2"/>
    <property type="match status" value="1"/>
</dbReference>
<reference evidence="12" key="1">
    <citation type="submission" date="2011-07" db="EMBL/GenBank/DDBJ databases">
        <title>Some potential microbial weathering related gene sequences of Bacillus mucilaginosus.</title>
        <authorList>
            <person name="Lian B."/>
            <person name="Xiao B."/>
        </authorList>
    </citation>
    <scope>NUCLEOTIDE SEQUENCE</scope>
    <source>
        <strain evidence="12">K02</strain>
    </source>
</reference>
<evidence type="ECO:0000256" key="7">
    <source>
        <dbReference type="ARBA" id="ARBA00023295"/>
    </source>
</evidence>
<dbReference type="GO" id="GO:0031176">
    <property type="term" value="F:endo-1,4-beta-xylanase activity"/>
    <property type="evidence" value="ECO:0007669"/>
    <property type="project" value="UniProtKB-EC"/>
</dbReference>
<dbReference type="PRINTS" id="PR00134">
    <property type="entry name" value="GLHYDRLASE10"/>
</dbReference>
<dbReference type="SMART" id="SM00633">
    <property type="entry name" value="Glyco_10"/>
    <property type="match status" value="1"/>
</dbReference>
<evidence type="ECO:0000259" key="11">
    <source>
        <dbReference type="PROSITE" id="PS51760"/>
    </source>
</evidence>
<keyword evidence="3 12" id="KW-0858">Xylan degradation</keyword>
<evidence type="ECO:0000256" key="4">
    <source>
        <dbReference type="ARBA" id="ARBA00022729"/>
    </source>
</evidence>
<evidence type="ECO:0000256" key="6">
    <source>
        <dbReference type="ARBA" id="ARBA00023277"/>
    </source>
</evidence>
<dbReference type="EMBL" id="JN225161">
    <property type="protein sequence ID" value="AFK65355.1"/>
    <property type="molecule type" value="Genomic_DNA"/>
</dbReference>
<name>V9IR94_9BACL</name>
<keyword evidence="5 9" id="KW-0378">Hydrolase</keyword>
<protein>
    <recommendedName>
        <fullName evidence="9">Beta-xylanase</fullName>
        <ecNumber evidence="9">3.2.1.8</ecNumber>
    </recommendedName>
</protein>
<dbReference type="InterPro" id="IPR044846">
    <property type="entry name" value="GH10"/>
</dbReference>
<keyword evidence="7 9" id="KW-0326">Glycosidase</keyword>
<keyword evidence="8 9" id="KW-0624">Polysaccharide degradation</keyword>
<feature type="chain" id="PRO_5004777808" description="Beta-xylanase" evidence="10">
    <location>
        <begin position="37"/>
        <end position="377"/>
    </location>
</feature>
<dbReference type="GO" id="GO:0045493">
    <property type="term" value="P:xylan catabolic process"/>
    <property type="evidence" value="ECO:0007669"/>
    <property type="project" value="UniProtKB-KW"/>
</dbReference>
<sequence>MIPMKRTWNIAVTSLLTINLLAAASFAEFTASTAMAATAVKSSAATSSVAKTSNKKEQKAVTLKEAAQAKGKHIGVATQSWLVNKSEYAAVLNQEFDTITPEYQMKMGVIQKQKGIYNFSEADALVDFALKNNKIVRGHTLVWHSSLPSWVENGKFTREEWIAILKDHITKTVQHFKGKVYGWDVVNEAFWQNGQYRPTVWYNNIGPEYIEMAFRFAHEADPQAKLYYNDFSSEVKNEKSDAIYKMLKDLKSKGVPIDGIGFQTHLTIDGLNYNDMKTNFQRFAALGLDTDITEMDLVTHTFQGTMEQKMNAAAAVYGNVMKVALSLPSCKFFIAWGLNDSQSWLNEDTGFSEYPLLFDDSFGKKPAYNAVMEQLRK</sequence>
<evidence type="ECO:0000313" key="12">
    <source>
        <dbReference type="EMBL" id="AFK65355.1"/>
    </source>
</evidence>
<accession>V9IR94</accession>
<evidence type="ECO:0000256" key="1">
    <source>
        <dbReference type="ARBA" id="ARBA00000681"/>
    </source>
</evidence>
<comment type="catalytic activity">
    <reaction evidence="1 9">
        <text>Endohydrolysis of (1-&gt;4)-beta-D-xylosidic linkages in xylans.</text>
        <dbReference type="EC" id="3.2.1.8"/>
    </reaction>
</comment>
<evidence type="ECO:0000256" key="2">
    <source>
        <dbReference type="ARBA" id="ARBA00007495"/>
    </source>
</evidence>
<dbReference type="PANTHER" id="PTHR31490">
    <property type="entry name" value="GLYCOSYL HYDROLASE"/>
    <property type="match status" value="1"/>
</dbReference>
<keyword evidence="4 10" id="KW-0732">Signal</keyword>
<evidence type="ECO:0000256" key="5">
    <source>
        <dbReference type="ARBA" id="ARBA00022801"/>
    </source>
</evidence>
<dbReference type="Pfam" id="PF00331">
    <property type="entry name" value="Glyco_hydro_10"/>
    <property type="match status" value="1"/>
</dbReference>
<evidence type="ECO:0000256" key="8">
    <source>
        <dbReference type="ARBA" id="ARBA00023326"/>
    </source>
</evidence>
<dbReference type="InterPro" id="IPR017853">
    <property type="entry name" value="GH"/>
</dbReference>
<feature type="domain" description="GH10" evidence="11">
    <location>
        <begin position="57"/>
        <end position="374"/>
    </location>
</feature>
<dbReference type="EC" id="3.2.1.8" evidence="9"/>
<proteinExistence type="inferred from homology"/>
<dbReference type="SUPFAM" id="SSF51445">
    <property type="entry name" value="(Trans)glycosidases"/>
    <property type="match status" value="1"/>
</dbReference>
<dbReference type="PANTHER" id="PTHR31490:SF88">
    <property type="entry name" value="BETA-XYLANASE"/>
    <property type="match status" value="1"/>
</dbReference>
<feature type="signal peptide" evidence="10">
    <location>
        <begin position="1"/>
        <end position="36"/>
    </location>
</feature>
<dbReference type="InterPro" id="IPR001000">
    <property type="entry name" value="GH10_dom"/>
</dbReference>
<organism evidence="12">
    <name type="scientific">Paenibacillus mucilaginosus K02</name>
    <dbReference type="NCBI Taxonomy" id="997761"/>
    <lineage>
        <taxon>Bacteria</taxon>
        <taxon>Bacillati</taxon>
        <taxon>Bacillota</taxon>
        <taxon>Bacilli</taxon>
        <taxon>Bacillales</taxon>
        <taxon>Paenibacillaceae</taxon>
        <taxon>Paenibacillus</taxon>
    </lineage>
</organism>
<dbReference type="AlphaFoldDB" id="V9IR94"/>